<dbReference type="Proteomes" id="UP000430508">
    <property type="component" value="Chromosome"/>
</dbReference>
<evidence type="ECO:0000259" key="1">
    <source>
        <dbReference type="Pfam" id="PF04016"/>
    </source>
</evidence>
<dbReference type="Pfam" id="PF04016">
    <property type="entry name" value="DUF364"/>
    <property type="match status" value="1"/>
</dbReference>
<dbReference type="RefSeq" id="WP_021315381.1">
    <property type="nucleotide sequence ID" value="NZ_CP046996.1"/>
</dbReference>
<protein>
    <submittedName>
        <fullName evidence="3">Uncharacterized protein</fullName>
    </submittedName>
</protein>
<dbReference type="InterPro" id="IPR007161">
    <property type="entry name" value="DUF364"/>
</dbReference>
<gene>
    <name evidence="3" type="ORF">GQ588_00120</name>
</gene>
<evidence type="ECO:0000313" key="3">
    <source>
        <dbReference type="EMBL" id="QGZ99185.1"/>
    </source>
</evidence>
<dbReference type="Pfam" id="PF13938">
    <property type="entry name" value="DUF4213"/>
    <property type="match status" value="1"/>
</dbReference>
<dbReference type="EMBL" id="CP046996">
    <property type="protein sequence ID" value="QGZ99185.1"/>
    <property type="molecule type" value="Genomic_DNA"/>
</dbReference>
<feature type="domain" description="Putative heavy-metal chelation" evidence="1">
    <location>
        <begin position="113"/>
        <end position="252"/>
    </location>
</feature>
<evidence type="ECO:0000259" key="2">
    <source>
        <dbReference type="Pfam" id="PF13938"/>
    </source>
</evidence>
<name>A0A857DG04_9FIRM</name>
<dbReference type="Gene3D" id="3.40.50.11590">
    <property type="match status" value="1"/>
</dbReference>
<dbReference type="SUPFAM" id="SSF159713">
    <property type="entry name" value="Dhaf3308-like"/>
    <property type="match status" value="1"/>
</dbReference>
<evidence type="ECO:0000313" key="4">
    <source>
        <dbReference type="Proteomes" id="UP000430508"/>
    </source>
</evidence>
<accession>A0A857DG04</accession>
<organism evidence="3 4">
    <name type="scientific">Dehalobacter restrictus</name>
    <dbReference type="NCBI Taxonomy" id="55583"/>
    <lineage>
        <taxon>Bacteria</taxon>
        <taxon>Bacillati</taxon>
        <taxon>Bacillota</taxon>
        <taxon>Clostridia</taxon>
        <taxon>Eubacteriales</taxon>
        <taxon>Desulfitobacteriaceae</taxon>
        <taxon>Dehalobacter</taxon>
    </lineage>
</organism>
<proteinExistence type="predicted"/>
<dbReference type="InterPro" id="IPR025251">
    <property type="entry name" value="DUF4213"/>
</dbReference>
<reference evidence="3 4" key="1">
    <citation type="submission" date="2019-12" db="EMBL/GenBank/DDBJ databases">
        <title>Sequence classification of anaerobic respiratory reductive dehalogenases: First we see many, then we see few.</title>
        <authorList>
            <person name="Molenda O."/>
            <person name="Puentes Jacome L.A."/>
            <person name="Cao X."/>
            <person name="Nesbo C.L."/>
            <person name="Tang S."/>
            <person name="Morson N."/>
            <person name="Patron J."/>
            <person name="Lomheim L."/>
            <person name="Wishart D.S."/>
            <person name="Edwards E.A."/>
        </authorList>
    </citation>
    <scope>NUCLEOTIDE SEQUENCE [LARGE SCALE GENOMIC DNA]</scope>
    <source>
        <strain evidence="3 4">12DCA</strain>
    </source>
</reference>
<sequence>MILERVYELALPRLEGKKIREVRVGLGLMAVELDDGSLGVTYVLRKETVDGCSLLPQGGKLIGMPAQEIAGWALRGNNVISSAMGLAVLNSVAGFGNLEQVENAGGSDAAFSVEIKPTDTVGVIGHIGPIIFNLQGKVQNLLVFERGENLLKGVYPESKEPELLPECQVIYVSSTSLINRTLESVLGYCTDARDVVMVGSSTPLYPQAFVGTGVTMLSGMRWLPEHRDPILTGISQCAGIRQLSQYAQKISVTV</sequence>
<dbReference type="AlphaFoldDB" id="A0A857DG04"/>
<feature type="domain" description="DUF4213" evidence="2">
    <location>
        <begin position="7"/>
        <end position="92"/>
    </location>
</feature>
<dbReference type="Gene3D" id="3.30.390.100">
    <property type="match status" value="1"/>
</dbReference>